<evidence type="ECO:0000256" key="8">
    <source>
        <dbReference type="ARBA" id="ARBA00023306"/>
    </source>
</evidence>
<dbReference type="SUPFAM" id="SSF102829">
    <property type="entry name" value="Cell division protein ZapA-like"/>
    <property type="match status" value="1"/>
</dbReference>
<dbReference type="GO" id="GO:0005829">
    <property type="term" value="C:cytosol"/>
    <property type="evidence" value="ECO:0007669"/>
    <property type="project" value="TreeGrafter"/>
</dbReference>
<dbReference type="AlphaFoldDB" id="A0A0B8ULY4"/>
<dbReference type="GeneID" id="66739789"/>
<reference evidence="13 15" key="3">
    <citation type="submission" date="2019-04" db="EMBL/GenBank/DDBJ databases">
        <title>Complete genome sequencing of Piscirickettsia salmonis strain Psal-009.</title>
        <authorList>
            <person name="Schober I."/>
            <person name="Bunk B."/>
            <person name="Sproer C."/>
            <person name="Carril G.P."/>
            <person name="Riedel T."/>
            <person name="Flores-Herrera P.A."/>
            <person name="Nourdin-Galindo G."/>
            <person name="Marshall S.H."/>
            <person name="Overmann J."/>
        </authorList>
    </citation>
    <scope>NUCLEOTIDE SEQUENCE [LARGE SCALE GENOMIC DNA]</scope>
    <source>
        <strain evidence="13 15">Psal-009</strain>
    </source>
</reference>
<evidence type="ECO:0000256" key="9">
    <source>
        <dbReference type="ARBA" id="ARBA00024910"/>
    </source>
</evidence>
<keyword evidence="7" id="KW-0717">Septation</keyword>
<comment type="similarity">
    <text evidence="2">Belongs to the ZapA family. Type 1 subfamily.</text>
</comment>
<dbReference type="Proteomes" id="UP000422232">
    <property type="component" value="Chromosome"/>
</dbReference>
<keyword evidence="8" id="KW-0131">Cell cycle</keyword>
<accession>A0A0B8ULY4</accession>
<evidence type="ECO:0000256" key="5">
    <source>
        <dbReference type="ARBA" id="ARBA00022618"/>
    </source>
</evidence>
<evidence type="ECO:0000256" key="2">
    <source>
        <dbReference type="ARBA" id="ARBA00010074"/>
    </source>
</evidence>
<keyword evidence="6" id="KW-0175">Coiled coil</keyword>
<proteinExistence type="inferred from homology"/>
<reference evidence="12" key="2">
    <citation type="submission" date="2015-08" db="EMBL/GenBank/DDBJ databases">
        <title>Complete genome sequence of Piscirickettsia salmonis strain PM32597B1.</title>
        <authorList>
            <person name="Bohle H."/>
            <person name="Henriquez P."/>
            <person name="Navas E."/>
            <person name="Grothusen H."/>
            <person name="Bustamante F."/>
            <person name="Bustos P."/>
            <person name="Bustos P."/>
            <person name="Mancilla M."/>
        </authorList>
    </citation>
    <scope>NUCLEOTIDE SEQUENCE</scope>
    <source>
        <strain evidence="12">PM32597B1</strain>
    </source>
</reference>
<dbReference type="Proteomes" id="UP000029558">
    <property type="component" value="Chromosome"/>
</dbReference>
<evidence type="ECO:0000313" key="13">
    <source>
        <dbReference type="EMBL" id="QGO07148.1"/>
    </source>
</evidence>
<dbReference type="GO" id="GO:0000921">
    <property type="term" value="P:septin ring assembly"/>
    <property type="evidence" value="ECO:0007669"/>
    <property type="project" value="TreeGrafter"/>
</dbReference>
<comment type="subcellular location">
    <subcellularLocation>
        <location evidence="1">Cytoplasm</location>
    </subcellularLocation>
</comment>
<name>A0A0B8ULY4_PISSA</name>
<dbReference type="GO" id="GO:0032153">
    <property type="term" value="C:cell division site"/>
    <property type="evidence" value="ECO:0007669"/>
    <property type="project" value="TreeGrafter"/>
</dbReference>
<evidence type="ECO:0000313" key="15">
    <source>
        <dbReference type="Proteomes" id="UP000422232"/>
    </source>
</evidence>
<dbReference type="EMBL" id="CP038908">
    <property type="protein sequence ID" value="QGO07148.1"/>
    <property type="molecule type" value="Genomic_DNA"/>
</dbReference>
<comment type="function">
    <text evidence="9">Activator of cell division through the inhibition of FtsZ GTPase activity, therefore promoting FtsZ assembly into bundles of protofilaments necessary for the formation of the division Z ring. It is recruited early at mid-cell but it is not essential for cell division.</text>
</comment>
<evidence type="ECO:0000256" key="6">
    <source>
        <dbReference type="ARBA" id="ARBA00023054"/>
    </source>
</evidence>
<evidence type="ECO:0000256" key="1">
    <source>
        <dbReference type="ARBA" id="ARBA00004496"/>
    </source>
</evidence>
<dbReference type="Gene3D" id="1.20.5.50">
    <property type="match status" value="1"/>
</dbReference>
<dbReference type="PANTHER" id="PTHR34981">
    <property type="entry name" value="CELL DIVISION PROTEIN ZAPA"/>
    <property type="match status" value="1"/>
</dbReference>
<reference evidence="12 14" key="1">
    <citation type="journal article" date="2014" name="Genome Announc.">
        <title>Comparative Genome Analysis of Two Isolates of the Fish Pathogen Piscirickettsia salmonis from Different Hosts Reveals Major Differences in Virulence-Associated Secretion Systems.</title>
        <authorList>
            <person name="Bohle H."/>
            <person name="Henriquez P."/>
            <person name="Grothusen H."/>
            <person name="Navas E."/>
            <person name="Sandoval A."/>
            <person name="Bustamante F."/>
            <person name="Bustos P."/>
            <person name="Mancilla M."/>
        </authorList>
    </citation>
    <scope>NUCLEOTIDE SEQUENCE [LARGE SCALE GENOMIC DNA]</scope>
    <source>
        <strain evidence="14">B1-32597</strain>
        <strain evidence="12">PM32597B1</strain>
    </source>
</reference>
<dbReference type="RefSeq" id="WP_016209991.1">
    <property type="nucleotide sequence ID" value="NZ_CP012413.1"/>
</dbReference>
<evidence type="ECO:0000313" key="12">
    <source>
        <dbReference type="EMBL" id="ALB23926.1"/>
    </source>
</evidence>
<dbReference type="OrthoDB" id="5772359at2"/>
<dbReference type="GO" id="GO:0000917">
    <property type="term" value="P:division septum assembly"/>
    <property type="evidence" value="ECO:0007669"/>
    <property type="project" value="UniProtKB-KW"/>
</dbReference>
<dbReference type="GO" id="GO:0030428">
    <property type="term" value="C:cell septum"/>
    <property type="evidence" value="ECO:0007669"/>
    <property type="project" value="TreeGrafter"/>
</dbReference>
<evidence type="ECO:0000256" key="4">
    <source>
        <dbReference type="ARBA" id="ARBA00022490"/>
    </source>
</evidence>
<sequence length="109" mass="12677">MPKQAPKYPAIVKAIKVLDKYYQVNCPPDQYRALEEAALLLDDKMRHIRDSGKVIGVERIAIMAALNLAHDYLKNMNHRDDYIDDVNQQLEQLEHKVKQALRFSSEKEI</sequence>
<comment type="subunit">
    <text evidence="10">Homodimer. Interacts with FtsZ.</text>
</comment>
<dbReference type="GO" id="GO:0043093">
    <property type="term" value="P:FtsZ-dependent cytokinesis"/>
    <property type="evidence" value="ECO:0007669"/>
    <property type="project" value="TreeGrafter"/>
</dbReference>
<evidence type="ECO:0000256" key="10">
    <source>
        <dbReference type="ARBA" id="ARBA00026068"/>
    </source>
</evidence>
<dbReference type="InterPro" id="IPR036192">
    <property type="entry name" value="Cell_div_ZapA-like_sf"/>
</dbReference>
<dbReference type="Gene3D" id="3.30.160.880">
    <property type="entry name" value="Cell division protein ZapA protomer, N-terminal domain"/>
    <property type="match status" value="1"/>
</dbReference>
<keyword evidence="4" id="KW-0963">Cytoplasm</keyword>
<dbReference type="PANTHER" id="PTHR34981:SF1">
    <property type="entry name" value="CELL DIVISION PROTEIN ZAPA"/>
    <property type="match status" value="1"/>
</dbReference>
<evidence type="ECO:0000256" key="11">
    <source>
        <dbReference type="ARBA" id="ARBA00033158"/>
    </source>
</evidence>
<dbReference type="Pfam" id="PF05164">
    <property type="entry name" value="ZapA"/>
    <property type="match status" value="1"/>
</dbReference>
<organism evidence="13 15">
    <name type="scientific">Piscirickettsia salmonis</name>
    <dbReference type="NCBI Taxonomy" id="1238"/>
    <lineage>
        <taxon>Bacteria</taxon>
        <taxon>Pseudomonadati</taxon>
        <taxon>Pseudomonadota</taxon>
        <taxon>Gammaproteobacteria</taxon>
        <taxon>Thiotrichales</taxon>
        <taxon>Piscirickettsiaceae</taxon>
        <taxon>Piscirickettsia</taxon>
    </lineage>
</organism>
<evidence type="ECO:0000313" key="14">
    <source>
        <dbReference type="Proteomes" id="UP000029558"/>
    </source>
</evidence>
<evidence type="ECO:0000256" key="7">
    <source>
        <dbReference type="ARBA" id="ARBA00023210"/>
    </source>
</evidence>
<evidence type="ECO:0000256" key="3">
    <source>
        <dbReference type="ARBA" id="ARBA00015195"/>
    </source>
</evidence>
<dbReference type="EMBL" id="CP012508">
    <property type="protein sequence ID" value="ALB23926.1"/>
    <property type="molecule type" value="Genomic_DNA"/>
</dbReference>
<protein>
    <recommendedName>
        <fullName evidence="3">Cell division protein ZapA</fullName>
    </recommendedName>
    <alternativeName>
        <fullName evidence="11">Z ring-associated protein ZapA</fullName>
    </alternativeName>
</protein>
<dbReference type="STRING" id="1238.AWJ11_13755"/>
<gene>
    <name evidence="13" type="primary">zapA</name>
    <name evidence="12" type="ORF">KU39_2750</name>
    <name evidence="13" type="ORF">Psal009_03085</name>
</gene>
<keyword evidence="15" id="KW-1185">Reference proteome</keyword>
<dbReference type="InterPro" id="IPR042233">
    <property type="entry name" value="Cell_div_ZapA_N"/>
</dbReference>
<dbReference type="InterPro" id="IPR007838">
    <property type="entry name" value="Cell_div_ZapA-like"/>
</dbReference>
<keyword evidence="5 12" id="KW-0132">Cell division</keyword>